<dbReference type="PANTHER" id="PTHR32071">
    <property type="entry name" value="TRANSCRIPTIONAL REGULATORY PROTEIN"/>
    <property type="match status" value="1"/>
</dbReference>
<reference evidence="9 10" key="1">
    <citation type="journal article" date="2011" name="J. Bacteriol.">
        <title>Complete genome sequence of the type strain Cupriavidus necator N-1.</title>
        <authorList>
            <person name="Poehlein A."/>
            <person name="Kusian B."/>
            <person name="Friedrich B."/>
            <person name="Daniel R."/>
            <person name="Bowien B."/>
        </authorList>
    </citation>
    <scope>NUCLEOTIDE SEQUENCE [LARGE SCALE GENOMIC DNA]</scope>
    <source>
        <strain evidence="10">ATCC 43291 / DSM 13513 / CCUG 52238 / LMG 8453 / N-1</strain>
        <plasmid evidence="9 10">pBB1</plasmid>
    </source>
</reference>
<keyword evidence="3" id="KW-0805">Transcription regulation</keyword>
<keyword evidence="1" id="KW-0547">Nucleotide-binding</keyword>
<dbReference type="RefSeq" id="WP_013959250.1">
    <property type="nucleotide sequence ID" value="NC_015727.1"/>
</dbReference>
<dbReference type="KEGG" id="cnc:CNE_BB1p08000"/>
<dbReference type="InterPro" id="IPR025943">
    <property type="entry name" value="Sigma_54_int_dom_ATP-bd_2"/>
</dbReference>
<dbReference type="NCBIfam" id="TIGR02329">
    <property type="entry name" value="propionate_PrpR"/>
    <property type="match status" value="1"/>
</dbReference>
<dbReference type="InterPro" id="IPR012704">
    <property type="entry name" value="Sig_transdc_resp-reg_PrpR"/>
</dbReference>
<dbReference type="InterPro" id="IPR009057">
    <property type="entry name" value="Homeodomain-like_sf"/>
</dbReference>
<keyword evidence="6" id="KW-1133">Transmembrane helix</keyword>
<sequence>MEEPPKPRRPVIIGVSAYQLAEHIRDVGAALHARAQVSVVDAHFDEALAEIQRRQESAPCDVVVSAGANAEFLRSHLSIPVVSVRVGGHDVMAAIVRARAISERLAVVLHRDAGDDMAKFAEVFALPIAFRSYESAPDVRNVIDELRRLDTRVVVGAGVVMQAAAAAGMAGVFLYSVDSVRLALEDAIALANAKAVERSRYSLLNSVLYHLGDGVVALDAAGRLIAANPAAEKLVGSPLIPSTGKTLSLPFPALRPGRALSDGEHDSGAVEEIDGRTVIIDRAPLYEGNVRVGAVLTLRQPTRVERAFNRLRTHRYTHSQTARYKLEDIVGASPAMAATITRCRVAAERSDATVLITGPTGVGKELLAQGLHNASRRRRHPFLAVNCGALPETLLETELFGYEEGAFTGARRNGKAGLFEAANEGTVFLDEVAEMPSLLQTRLLRVLQEREVTRVGGTDTLQVNVRIVAATHRDLWERVREGAFRKDLFYRLSVLRVQVPPLRERPEDRDSLATALVSAAMRRVQLADLLDTVLPAALVVARQHAWPGNVRELENFAERVAMACLEAGAAVPARQLAALLDRDPDHYDSLAAMPEPPDTTLSGMTIANVKEILKECGGNRTQAAKRLGIGRSTLWRLLKN</sequence>
<protein>
    <recommendedName>
        <fullName evidence="11">Propionate catabolism operon regulatory protein PrpR</fullName>
    </recommendedName>
</protein>
<dbReference type="PANTHER" id="PTHR32071:SF81">
    <property type="entry name" value="PROPIONATE CATABOLISM OPERON REGULATORY PROTEIN"/>
    <property type="match status" value="1"/>
</dbReference>
<evidence type="ECO:0000256" key="4">
    <source>
        <dbReference type="ARBA" id="ARBA00023125"/>
    </source>
</evidence>
<name>F8GXZ5_CUPNN</name>
<evidence type="ECO:0000256" key="3">
    <source>
        <dbReference type="ARBA" id="ARBA00023015"/>
    </source>
</evidence>
<dbReference type="Pfam" id="PF25601">
    <property type="entry name" value="AAA_lid_14"/>
    <property type="match status" value="1"/>
</dbReference>
<keyword evidence="4" id="KW-0238">DNA-binding</keyword>
<proteinExistence type="predicted"/>
<organism evidence="9 10">
    <name type="scientific">Cupriavidus necator (strain ATCC 43291 / DSM 13513 / CCUG 52238 / LMG 8453 / N-1)</name>
    <name type="common">Ralstonia eutropha</name>
    <dbReference type="NCBI Taxonomy" id="1042878"/>
    <lineage>
        <taxon>Bacteria</taxon>
        <taxon>Pseudomonadati</taxon>
        <taxon>Pseudomonadota</taxon>
        <taxon>Betaproteobacteria</taxon>
        <taxon>Burkholderiales</taxon>
        <taxon>Burkholderiaceae</taxon>
        <taxon>Cupriavidus</taxon>
    </lineage>
</organism>
<evidence type="ECO:0000256" key="1">
    <source>
        <dbReference type="ARBA" id="ARBA00022741"/>
    </source>
</evidence>
<dbReference type="Gene3D" id="3.40.50.2300">
    <property type="match status" value="1"/>
</dbReference>
<dbReference type="InterPro" id="IPR002197">
    <property type="entry name" value="HTH_Fis"/>
</dbReference>
<dbReference type="PROSITE" id="PS00676">
    <property type="entry name" value="SIGMA54_INTERACT_2"/>
    <property type="match status" value="1"/>
</dbReference>
<gene>
    <name evidence="9" type="ordered locus">CNE_BB1p08000</name>
</gene>
<dbReference type="GO" id="GO:0043565">
    <property type="term" value="F:sequence-specific DNA binding"/>
    <property type="evidence" value="ECO:0007669"/>
    <property type="project" value="InterPro"/>
</dbReference>
<dbReference type="SUPFAM" id="SSF46689">
    <property type="entry name" value="Homeodomain-like"/>
    <property type="match status" value="1"/>
</dbReference>
<dbReference type="Gene3D" id="3.30.450.20">
    <property type="entry name" value="PAS domain"/>
    <property type="match status" value="1"/>
</dbReference>
<dbReference type="AlphaFoldDB" id="F8GXZ5"/>
<dbReference type="InterPro" id="IPR027417">
    <property type="entry name" value="P-loop_NTPase"/>
</dbReference>
<dbReference type="InterPro" id="IPR010524">
    <property type="entry name" value="Sig_transdc_resp-reg_PrpR_N"/>
</dbReference>
<accession>F8GXZ5</accession>
<dbReference type="Pfam" id="PF06506">
    <property type="entry name" value="PrpR_N"/>
    <property type="match status" value="1"/>
</dbReference>
<feature type="domain" description="PAS" evidence="8">
    <location>
        <begin position="200"/>
        <end position="236"/>
    </location>
</feature>
<evidence type="ECO:0000313" key="10">
    <source>
        <dbReference type="Proteomes" id="UP000006798"/>
    </source>
</evidence>
<dbReference type="PRINTS" id="PR01590">
    <property type="entry name" value="HTHFIS"/>
</dbReference>
<evidence type="ECO:0000259" key="7">
    <source>
        <dbReference type="PROSITE" id="PS50045"/>
    </source>
</evidence>
<keyword evidence="6" id="KW-0812">Transmembrane</keyword>
<evidence type="ECO:0000313" key="9">
    <source>
        <dbReference type="EMBL" id="AEI82215.1"/>
    </source>
</evidence>
<dbReference type="GO" id="GO:0006355">
    <property type="term" value="P:regulation of DNA-templated transcription"/>
    <property type="evidence" value="ECO:0007669"/>
    <property type="project" value="InterPro"/>
</dbReference>
<dbReference type="SUPFAM" id="SSF55785">
    <property type="entry name" value="PYP-like sensor domain (PAS domain)"/>
    <property type="match status" value="1"/>
</dbReference>
<evidence type="ECO:0000256" key="6">
    <source>
        <dbReference type="SAM" id="Phobius"/>
    </source>
</evidence>
<evidence type="ECO:0000259" key="8">
    <source>
        <dbReference type="PROSITE" id="PS50112"/>
    </source>
</evidence>
<dbReference type="Gene3D" id="3.40.50.300">
    <property type="entry name" value="P-loop containing nucleotide triphosphate hydrolases"/>
    <property type="match status" value="1"/>
</dbReference>
<dbReference type="SMART" id="SM00382">
    <property type="entry name" value="AAA"/>
    <property type="match status" value="1"/>
</dbReference>
<dbReference type="Proteomes" id="UP000006798">
    <property type="component" value="Plasmid pBB1"/>
</dbReference>
<dbReference type="InterPro" id="IPR000014">
    <property type="entry name" value="PAS"/>
</dbReference>
<keyword evidence="6" id="KW-0472">Membrane</keyword>
<evidence type="ECO:0000256" key="2">
    <source>
        <dbReference type="ARBA" id="ARBA00022840"/>
    </source>
</evidence>
<keyword evidence="5" id="KW-0804">Transcription</keyword>
<geneLocation type="plasmid" evidence="9 10">
    <name>pBB1</name>
</geneLocation>
<dbReference type="SUPFAM" id="SSF159800">
    <property type="entry name" value="PrpR receptor domain-like"/>
    <property type="match status" value="1"/>
</dbReference>
<dbReference type="GO" id="GO:0000156">
    <property type="term" value="F:phosphorelay response regulator activity"/>
    <property type="evidence" value="ECO:0007669"/>
    <property type="project" value="InterPro"/>
</dbReference>
<dbReference type="EMBL" id="CP002879">
    <property type="protein sequence ID" value="AEI82215.1"/>
    <property type="molecule type" value="Genomic_DNA"/>
</dbReference>
<dbReference type="Gene3D" id="1.10.8.60">
    <property type="match status" value="1"/>
</dbReference>
<dbReference type="GeneID" id="34312747"/>
<keyword evidence="9" id="KW-0614">Plasmid</keyword>
<dbReference type="PROSITE" id="PS50112">
    <property type="entry name" value="PAS"/>
    <property type="match status" value="1"/>
</dbReference>
<dbReference type="GO" id="GO:0005524">
    <property type="term" value="F:ATP binding"/>
    <property type="evidence" value="ECO:0007669"/>
    <property type="project" value="UniProtKB-KW"/>
</dbReference>
<dbReference type="SUPFAM" id="SSF52540">
    <property type="entry name" value="P-loop containing nucleoside triphosphate hydrolases"/>
    <property type="match status" value="1"/>
</dbReference>
<dbReference type="Gene3D" id="1.10.10.60">
    <property type="entry name" value="Homeodomain-like"/>
    <property type="match status" value="1"/>
</dbReference>
<dbReference type="InterPro" id="IPR002078">
    <property type="entry name" value="Sigma_54_int"/>
</dbReference>
<dbReference type="HOGENOM" id="CLU_000445_8_5_4"/>
<dbReference type="InterPro" id="IPR003593">
    <property type="entry name" value="AAA+_ATPase"/>
</dbReference>
<evidence type="ECO:0008006" key="11">
    <source>
        <dbReference type="Google" id="ProtNLM"/>
    </source>
</evidence>
<dbReference type="Pfam" id="PF02954">
    <property type="entry name" value="HTH_8"/>
    <property type="match status" value="1"/>
</dbReference>
<dbReference type="GO" id="GO:0005737">
    <property type="term" value="C:cytoplasm"/>
    <property type="evidence" value="ECO:0007669"/>
    <property type="project" value="InterPro"/>
</dbReference>
<dbReference type="PROSITE" id="PS50045">
    <property type="entry name" value="SIGMA54_INTERACT_4"/>
    <property type="match status" value="1"/>
</dbReference>
<dbReference type="CDD" id="cd00009">
    <property type="entry name" value="AAA"/>
    <property type="match status" value="1"/>
</dbReference>
<dbReference type="FunFam" id="3.40.50.300:FF:000006">
    <property type="entry name" value="DNA-binding transcriptional regulator NtrC"/>
    <property type="match status" value="1"/>
</dbReference>
<dbReference type="PROSITE" id="PS00688">
    <property type="entry name" value="SIGMA54_INTERACT_3"/>
    <property type="match status" value="1"/>
</dbReference>
<evidence type="ECO:0000256" key="5">
    <source>
        <dbReference type="ARBA" id="ARBA00023163"/>
    </source>
</evidence>
<dbReference type="GO" id="GO:0019629">
    <property type="term" value="P:propionate catabolic process, 2-methylcitrate cycle"/>
    <property type="evidence" value="ECO:0007669"/>
    <property type="project" value="InterPro"/>
</dbReference>
<dbReference type="InterPro" id="IPR035965">
    <property type="entry name" value="PAS-like_dom_sf"/>
</dbReference>
<keyword evidence="2" id="KW-0067">ATP-binding</keyword>
<feature type="transmembrane region" description="Helical" evidence="6">
    <location>
        <begin position="153"/>
        <end position="175"/>
    </location>
</feature>
<dbReference type="Pfam" id="PF00158">
    <property type="entry name" value="Sigma54_activat"/>
    <property type="match status" value="1"/>
</dbReference>
<dbReference type="InterPro" id="IPR025944">
    <property type="entry name" value="Sigma_54_int_dom_CS"/>
</dbReference>
<feature type="domain" description="Sigma-54 factor interaction" evidence="7">
    <location>
        <begin position="329"/>
        <end position="562"/>
    </location>
</feature>
<dbReference type="InterPro" id="IPR058031">
    <property type="entry name" value="AAA_lid_NorR"/>
</dbReference>